<gene>
    <name evidence="2" type="ORF">SAMN05216581_0685</name>
</gene>
<proteinExistence type="predicted"/>
<dbReference type="AlphaFoldDB" id="A0A1H6LYT6"/>
<organism evidence="2 3">
    <name type="scientific">Pseudomonas asplenii</name>
    <dbReference type="NCBI Taxonomy" id="53407"/>
    <lineage>
        <taxon>Bacteria</taxon>
        <taxon>Pseudomonadati</taxon>
        <taxon>Pseudomonadota</taxon>
        <taxon>Gammaproteobacteria</taxon>
        <taxon>Pseudomonadales</taxon>
        <taxon>Pseudomonadaceae</taxon>
        <taxon>Pseudomonas</taxon>
    </lineage>
</organism>
<name>A0A1H6LYT6_9PSED</name>
<dbReference type="SMART" id="SM01040">
    <property type="entry name" value="Bro-N"/>
    <property type="match status" value="1"/>
</dbReference>
<evidence type="ECO:0000313" key="2">
    <source>
        <dbReference type="EMBL" id="SEH94056.1"/>
    </source>
</evidence>
<dbReference type="RefSeq" id="WP_010448587.1">
    <property type="nucleotide sequence ID" value="NZ_LT629972.1"/>
</dbReference>
<dbReference type="InterPro" id="IPR003497">
    <property type="entry name" value="BRO_N_domain"/>
</dbReference>
<evidence type="ECO:0000313" key="3">
    <source>
        <dbReference type="Proteomes" id="UP000182272"/>
    </source>
</evidence>
<dbReference type="PROSITE" id="PS51750">
    <property type="entry name" value="BRO_N"/>
    <property type="match status" value="1"/>
</dbReference>
<evidence type="ECO:0000259" key="1">
    <source>
        <dbReference type="PROSITE" id="PS51750"/>
    </source>
</evidence>
<dbReference type="PANTHER" id="PTHR36180">
    <property type="entry name" value="DNA-BINDING PROTEIN-RELATED-RELATED"/>
    <property type="match status" value="1"/>
</dbReference>
<dbReference type="Pfam" id="PF02498">
    <property type="entry name" value="Bro-N"/>
    <property type="match status" value="1"/>
</dbReference>
<dbReference type="Proteomes" id="UP000182272">
    <property type="component" value="Chromosome I"/>
</dbReference>
<sequence>MNNVETHLVPHVFTRNKLNLHALLLENQAWFSARDLGRLLGLHLDDRALRKLDADQHQSLWILSHGLVERTLLISESGVYALLIYHYCPEYRDLRSWLTHEVVPALRDARQPDSSERPFLSLLKWPEMSLSLLHWNNQPWIRLQNVPHMLPVGEPPPGTRRAPWWKRASRLFPSFS</sequence>
<dbReference type="EMBL" id="LT629972">
    <property type="protein sequence ID" value="SEH94056.1"/>
    <property type="molecule type" value="Genomic_DNA"/>
</dbReference>
<dbReference type="OrthoDB" id="6982796at2"/>
<dbReference type="PANTHER" id="PTHR36180:SF2">
    <property type="entry name" value="BRO FAMILY PROTEIN"/>
    <property type="match status" value="1"/>
</dbReference>
<protein>
    <submittedName>
        <fullName evidence="2">Prophage antirepressor</fullName>
    </submittedName>
</protein>
<feature type="domain" description="Bro-N" evidence="1">
    <location>
        <begin position="1"/>
        <end position="110"/>
    </location>
</feature>
<reference evidence="2 3" key="1">
    <citation type="submission" date="2016-10" db="EMBL/GenBank/DDBJ databases">
        <authorList>
            <person name="de Groot N.N."/>
        </authorList>
    </citation>
    <scope>NUCLEOTIDE SEQUENCE [LARGE SCALE GENOMIC DNA]</scope>
    <source>
        <strain evidence="2 3">LMG 2158</strain>
    </source>
</reference>
<accession>A0A1H6LYT6</accession>